<feature type="region of interest" description="Disordered" evidence="1">
    <location>
        <begin position="1"/>
        <end position="86"/>
    </location>
</feature>
<feature type="region of interest" description="Disordered" evidence="1">
    <location>
        <begin position="120"/>
        <end position="181"/>
    </location>
</feature>
<evidence type="ECO:0000256" key="1">
    <source>
        <dbReference type="SAM" id="MobiDB-lite"/>
    </source>
</evidence>
<keyword evidence="4" id="KW-1185">Reference proteome</keyword>
<dbReference type="PANTHER" id="PTHR12449:SF19">
    <property type="entry name" value="NUCLEOLAR PROTEIN 4-LIKE"/>
    <property type="match status" value="1"/>
</dbReference>
<protein>
    <submittedName>
        <fullName evidence="3">Nucleolar protein 4-like b</fullName>
    </submittedName>
</protein>
<feature type="domain" description="Nucleolar protein 4 helical" evidence="2">
    <location>
        <begin position="227"/>
        <end position="320"/>
    </location>
</feature>
<reference evidence="3" key="2">
    <citation type="submission" date="2025-09" db="UniProtKB">
        <authorList>
            <consortium name="Ensembl"/>
        </authorList>
    </citation>
    <scope>IDENTIFICATION</scope>
</reference>
<dbReference type="InterPro" id="IPR056549">
    <property type="entry name" value="HTH_NOL4"/>
</dbReference>
<feature type="compositionally biased region" description="Gly residues" evidence="1">
    <location>
        <begin position="440"/>
        <end position="452"/>
    </location>
</feature>
<proteinExistence type="predicted"/>
<dbReference type="AlphaFoldDB" id="A0A8C4DVB2"/>
<feature type="compositionally biased region" description="Polar residues" evidence="1">
    <location>
        <begin position="406"/>
        <end position="419"/>
    </location>
</feature>
<feature type="region of interest" description="Disordered" evidence="1">
    <location>
        <begin position="195"/>
        <end position="225"/>
    </location>
</feature>
<feature type="compositionally biased region" description="Basic and acidic residues" evidence="1">
    <location>
        <begin position="212"/>
        <end position="225"/>
    </location>
</feature>
<feature type="region of interest" description="Disordered" evidence="1">
    <location>
        <begin position="406"/>
        <end position="455"/>
    </location>
</feature>
<dbReference type="PANTHER" id="PTHR12449">
    <property type="entry name" value="DEATH DOMAIN-CONTAINING PROTEIN"/>
    <property type="match status" value="1"/>
</dbReference>
<reference evidence="3" key="1">
    <citation type="submission" date="2025-08" db="UniProtKB">
        <authorList>
            <consortium name="Ensembl"/>
        </authorList>
    </citation>
    <scope>IDENTIFICATION</scope>
</reference>
<accession>A0A8C4DVB2</accession>
<feature type="compositionally biased region" description="Basic and acidic residues" evidence="1">
    <location>
        <begin position="155"/>
        <end position="167"/>
    </location>
</feature>
<dbReference type="GeneTree" id="ENSGT00940000157729"/>
<dbReference type="Proteomes" id="UP000694389">
    <property type="component" value="Unassembled WGS sequence"/>
</dbReference>
<evidence type="ECO:0000313" key="3">
    <source>
        <dbReference type="Ensembl" id="ENSDLAP00005007141.2"/>
    </source>
</evidence>
<feature type="compositionally biased region" description="Low complexity" evidence="1">
    <location>
        <begin position="420"/>
        <end position="439"/>
    </location>
</feature>
<feature type="compositionally biased region" description="Acidic residues" evidence="1">
    <location>
        <begin position="202"/>
        <end position="211"/>
    </location>
</feature>
<evidence type="ECO:0000313" key="4">
    <source>
        <dbReference type="Proteomes" id="UP000694389"/>
    </source>
</evidence>
<sequence length="493" mass="52561">MLTHSAEILKEDSSSESGSGNGLPALTPPSSAVTDGAIVRETEVVNGNGGPAPLDFSTPTSSSSSSEDQQPMNLTDPPPQRLPLSTSHLPVTVSAAAAALLGALHPNAPEELRRKYPLAAKPPLAPHPALPLPHTHSHHTHNAHTPNTHSQSHAAELRLDRDGRDYGGKSPQYSSGGSYDSVKMDLSAEDLTMGRHGSQVAPDDDDDDHDDHDDNDKINDTEGVDPERLKAFNMFVRLFVDENLDRMVPISKQPKEKIQAIIESCSRQFPEFQERARKRIRTYLKSCRRMKKNGMETRPTPPHLTSAMAENILAAACENESRNAAKRMRLEAYHDEQISMDKPSSGGGGLREPASLAHSAYSLAASAFSSQDTQLYINGAGLSYGYRGYPGLSAAMQHPVSLTTSAAAQSNGPTDLSMKSLSSANISNSTSSASTNNSLGGRGSGGAGGGGASTQLSQPEITAVRQLIAGYRESAAFLLRSADELENLILQQN</sequence>
<name>A0A8C4DVB2_DICLA</name>
<feature type="compositionally biased region" description="Low complexity" evidence="1">
    <location>
        <begin position="57"/>
        <end position="66"/>
    </location>
</feature>
<dbReference type="InterPro" id="IPR039788">
    <property type="entry name" value="NOL4/NOL4L"/>
</dbReference>
<dbReference type="Ensembl" id="ENSDLAT00005007748.2">
    <property type="protein sequence ID" value="ENSDLAP00005007141.2"/>
    <property type="gene ID" value="ENSDLAG00005027718.1"/>
</dbReference>
<dbReference type="Pfam" id="PF23079">
    <property type="entry name" value="HTH_NOL4_2nd"/>
    <property type="match status" value="1"/>
</dbReference>
<organism evidence="3 4">
    <name type="scientific">Dicentrarchus labrax</name>
    <name type="common">European seabass</name>
    <name type="synonym">Morone labrax</name>
    <dbReference type="NCBI Taxonomy" id="13489"/>
    <lineage>
        <taxon>Eukaryota</taxon>
        <taxon>Metazoa</taxon>
        <taxon>Chordata</taxon>
        <taxon>Craniata</taxon>
        <taxon>Vertebrata</taxon>
        <taxon>Euteleostomi</taxon>
        <taxon>Actinopterygii</taxon>
        <taxon>Neopterygii</taxon>
        <taxon>Teleostei</taxon>
        <taxon>Neoteleostei</taxon>
        <taxon>Acanthomorphata</taxon>
        <taxon>Eupercaria</taxon>
        <taxon>Moronidae</taxon>
        <taxon>Dicentrarchus</taxon>
    </lineage>
</organism>
<evidence type="ECO:0000259" key="2">
    <source>
        <dbReference type="Pfam" id="PF23079"/>
    </source>
</evidence>
<gene>
    <name evidence="3" type="primary">LOC127376909</name>
</gene>